<evidence type="ECO:0000313" key="2">
    <source>
        <dbReference type="EMBL" id="OSY50617.1"/>
    </source>
</evidence>
<reference evidence="1 4" key="1">
    <citation type="submission" date="2013-05" db="EMBL/GenBank/DDBJ databases">
        <title>Genome Sequence of Streptomyces fradiae.</title>
        <authorList>
            <person name="Kirby R."/>
        </authorList>
    </citation>
    <scope>NUCLEOTIDE SEQUENCE [LARGE SCALE GENOMIC DNA]</scope>
    <source>
        <strain evidence="1 4">ATCC 10745</strain>
    </source>
</reference>
<dbReference type="RefSeq" id="WP_085921466.1">
    <property type="nucleotide sequence ID" value="NZ_ASYR01000048.1"/>
</dbReference>
<gene>
    <name evidence="2" type="ORF">BG846_03785</name>
    <name evidence="1" type="ORF">K701_27500</name>
</gene>
<keyword evidence="4" id="KW-1185">Reference proteome</keyword>
<dbReference type="Proteomes" id="UP000194318">
    <property type="component" value="Unassembled WGS sequence"/>
</dbReference>
<protein>
    <submittedName>
        <fullName evidence="2">Uncharacterized protein</fullName>
    </submittedName>
</protein>
<name>A0A1Y2NUB9_STRFR</name>
<comment type="caution">
    <text evidence="2">The sequence shown here is derived from an EMBL/GenBank/DDBJ whole genome shotgun (WGS) entry which is preliminary data.</text>
</comment>
<dbReference type="Proteomes" id="UP000731519">
    <property type="component" value="Unassembled WGS sequence"/>
</dbReference>
<dbReference type="AlphaFoldDB" id="A0A1Y2NUB9"/>
<dbReference type="EMBL" id="ASYR01000048">
    <property type="protein sequence ID" value="KAF0646729.1"/>
    <property type="molecule type" value="Genomic_DNA"/>
</dbReference>
<evidence type="ECO:0000313" key="3">
    <source>
        <dbReference type="Proteomes" id="UP000194318"/>
    </source>
</evidence>
<accession>A0A1Y2NUB9</accession>
<dbReference type="GeneID" id="91402602"/>
<organism evidence="2 3">
    <name type="scientific">Streptomyces fradiae ATCC 10745 = DSM 40063</name>
    <dbReference type="NCBI Taxonomy" id="1319510"/>
    <lineage>
        <taxon>Bacteria</taxon>
        <taxon>Bacillati</taxon>
        <taxon>Actinomycetota</taxon>
        <taxon>Actinomycetes</taxon>
        <taxon>Kitasatosporales</taxon>
        <taxon>Streptomycetaceae</taxon>
        <taxon>Streptomyces</taxon>
    </lineage>
</organism>
<proteinExistence type="predicted"/>
<dbReference type="EMBL" id="MIFZ01000278">
    <property type="protein sequence ID" value="OSY50617.1"/>
    <property type="molecule type" value="Genomic_DNA"/>
</dbReference>
<evidence type="ECO:0000313" key="4">
    <source>
        <dbReference type="Proteomes" id="UP000731519"/>
    </source>
</evidence>
<reference evidence="2 3" key="2">
    <citation type="submission" date="2016-09" db="EMBL/GenBank/DDBJ databases">
        <title>Streptomyces fradiae DSM40063, a candidate organism with high potential of specific P450 cytochromes.</title>
        <authorList>
            <person name="Grumaz C."/>
            <person name="Vainshtein Y."/>
            <person name="Kirstahler P."/>
            <person name="Sohn K."/>
        </authorList>
    </citation>
    <scope>NUCLEOTIDE SEQUENCE [LARGE SCALE GENOMIC DNA]</scope>
    <source>
        <strain evidence="2 3">DSM 40063</strain>
    </source>
</reference>
<evidence type="ECO:0000313" key="1">
    <source>
        <dbReference type="EMBL" id="KAF0646729.1"/>
    </source>
</evidence>
<sequence length="64" mass="7185">MTTKQQQLAVAAIRADRELHRAYLNYGMRSEEARQALRLAERALAAAEAAGCTIDDYEFARRTA</sequence>